<proteinExistence type="predicted"/>
<accession>A0AAV5U9I3</accession>
<protein>
    <submittedName>
        <fullName evidence="1">Uncharacterized protein</fullName>
    </submittedName>
</protein>
<feature type="non-terminal residue" evidence="1">
    <location>
        <position position="1"/>
    </location>
</feature>
<dbReference type="Proteomes" id="UP001432027">
    <property type="component" value="Unassembled WGS sequence"/>
</dbReference>
<evidence type="ECO:0000313" key="2">
    <source>
        <dbReference type="Proteomes" id="UP001432027"/>
    </source>
</evidence>
<dbReference type="AlphaFoldDB" id="A0AAV5U9I3"/>
<dbReference type="EMBL" id="BTSX01000006">
    <property type="protein sequence ID" value="GMT02865.1"/>
    <property type="molecule type" value="Genomic_DNA"/>
</dbReference>
<gene>
    <name evidence="1" type="ORF">PENTCL1PPCAC_25039</name>
</gene>
<keyword evidence="2" id="KW-1185">Reference proteome</keyword>
<feature type="non-terminal residue" evidence="1">
    <location>
        <position position="87"/>
    </location>
</feature>
<evidence type="ECO:0000313" key="1">
    <source>
        <dbReference type="EMBL" id="GMT02865.1"/>
    </source>
</evidence>
<reference evidence="1" key="1">
    <citation type="submission" date="2023-10" db="EMBL/GenBank/DDBJ databases">
        <title>Genome assembly of Pristionchus species.</title>
        <authorList>
            <person name="Yoshida K."/>
            <person name="Sommer R.J."/>
        </authorList>
    </citation>
    <scope>NUCLEOTIDE SEQUENCE</scope>
    <source>
        <strain evidence="1">RS0144</strain>
    </source>
</reference>
<comment type="caution">
    <text evidence="1">The sequence shown here is derived from an EMBL/GenBank/DDBJ whole genome shotgun (WGS) entry which is preliminary data.</text>
</comment>
<name>A0AAV5U9I3_9BILA</name>
<sequence>CINAKPTKVEGQRFRGMSRRQRKLVSMNTYSTTEYDYRIIQASRFFFMHVKTLNAMLIELEQKLHQRNVLDLHNMMEDESDEEEEEE</sequence>
<organism evidence="1 2">
    <name type="scientific">Pristionchus entomophagus</name>
    <dbReference type="NCBI Taxonomy" id="358040"/>
    <lineage>
        <taxon>Eukaryota</taxon>
        <taxon>Metazoa</taxon>
        <taxon>Ecdysozoa</taxon>
        <taxon>Nematoda</taxon>
        <taxon>Chromadorea</taxon>
        <taxon>Rhabditida</taxon>
        <taxon>Rhabditina</taxon>
        <taxon>Diplogasteromorpha</taxon>
        <taxon>Diplogasteroidea</taxon>
        <taxon>Neodiplogasteridae</taxon>
        <taxon>Pristionchus</taxon>
    </lineage>
</organism>